<evidence type="ECO:0000313" key="2">
    <source>
        <dbReference type="Proteomes" id="UP000095280"/>
    </source>
</evidence>
<feature type="region of interest" description="Disordered" evidence="1">
    <location>
        <begin position="238"/>
        <end position="298"/>
    </location>
</feature>
<feature type="compositionally biased region" description="Gly residues" evidence="1">
    <location>
        <begin position="275"/>
        <end position="285"/>
    </location>
</feature>
<proteinExistence type="predicted"/>
<dbReference type="Proteomes" id="UP000095280">
    <property type="component" value="Unplaced"/>
</dbReference>
<protein>
    <submittedName>
        <fullName evidence="3">Apple domain-containing protein</fullName>
    </submittedName>
</protein>
<accession>A0A1I8FTX7</accession>
<feature type="compositionally biased region" description="Low complexity" evidence="1">
    <location>
        <begin position="238"/>
        <end position="263"/>
    </location>
</feature>
<keyword evidence="2" id="KW-1185">Reference proteome</keyword>
<dbReference type="AlphaFoldDB" id="A0A1I8FTX7"/>
<evidence type="ECO:0000313" key="3">
    <source>
        <dbReference type="WBParaSite" id="maker-unitig_7693-snap-gene-0.3-mRNA-1"/>
    </source>
</evidence>
<dbReference type="WBParaSite" id="maker-unitig_7693-snap-gene-0.3-mRNA-1">
    <property type="protein sequence ID" value="maker-unitig_7693-snap-gene-0.3-mRNA-1"/>
    <property type="gene ID" value="maker-unitig_7693-snap-gene-0.3"/>
</dbReference>
<name>A0A1I8FTX7_9PLAT</name>
<evidence type="ECO:0000256" key="1">
    <source>
        <dbReference type="SAM" id="MobiDB-lite"/>
    </source>
</evidence>
<sequence length="351" mass="36577">TERADWKYFSVLLNLESTLAHLPCLALASCSRFINSSGPVLLDPTVSSLIISEPSSASIQDCLLSCWSRRCAAVSLLRASRVCQLLFVEDASRTAGPPRSHAWRSLGSEAGAEVWKAVDIDSVIESRRLNITHELELGPQRLHPAADSRADRLLPNRGPGRCRRLQQLRRHSWRPRSLDVSGRFNLTAGVRLSIVVVRPADQPSTATAEEAAAAAASCSSAASAVAFWSPREAAALPARRASTAQTPSSTSNTAASAAPMAARLQRPQQDPGNSHHGGCGAGWLGGPENARLSPGDGDGELAPLKAGLAASPALETLASAASAEAVAPAAATAKKARAVLAAASAEVARVS</sequence>
<reference evidence="3" key="1">
    <citation type="submission" date="2016-11" db="UniProtKB">
        <authorList>
            <consortium name="WormBaseParasite"/>
        </authorList>
    </citation>
    <scope>IDENTIFICATION</scope>
</reference>
<organism evidence="2 3">
    <name type="scientific">Macrostomum lignano</name>
    <dbReference type="NCBI Taxonomy" id="282301"/>
    <lineage>
        <taxon>Eukaryota</taxon>
        <taxon>Metazoa</taxon>
        <taxon>Spiralia</taxon>
        <taxon>Lophotrochozoa</taxon>
        <taxon>Platyhelminthes</taxon>
        <taxon>Rhabditophora</taxon>
        <taxon>Macrostomorpha</taxon>
        <taxon>Macrostomida</taxon>
        <taxon>Macrostomidae</taxon>
        <taxon>Macrostomum</taxon>
    </lineage>
</organism>